<evidence type="ECO:0000256" key="3">
    <source>
        <dbReference type="ARBA" id="ARBA00022723"/>
    </source>
</evidence>
<gene>
    <name evidence="8" type="primary">acpS</name>
    <name evidence="10" type="ordered locus">Sfum_2167</name>
</gene>
<keyword evidence="3 8" id="KW-0479">Metal-binding</keyword>
<dbReference type="EC" id="2.7.8.7" evidence="8"/>
<comment type="subcellular location">
    <subcellularLocation>
        <location evidence="8">Cytoplasm</location>
    </subcellularLocation>
</comment>
<evidence type="ECO:0000259" key="9">
    <source>
        <dbReference type="Pfam" id="PF01648"/>
    </source>
</evidence>
<dbReference type="InterPro" id="IPR037143">
    <property type="entry name" value="4-PPantetheinyl_Trfase_dom_sf"/>
</dbReference>
<keyword evidence="2 8" id="KW-0808">Transferase</keyword>
<dbReference type="NCBIfam" id="TIGR00516">
    <property type="entry name" value="acpS"/>
    <property type="match status" value="1"/>
</dbReference>
<dbReference type="NCBIfam" id="TIGR00556">
    <property type="entry name" value="pantethn_trn"/>
    <property type="match status" value="1"/>
</dbReference>
<dbReference type="GO" id="GO:0008897">
    <property type="term" value="F:holo-[acyl-carrier-protein] synthase activity"/>
    <property type="evidence" value="ECO:0007669"/>
    <property type="project" value="UniProtKB-UniRule"/>
</dbReference>
<keyword evidence="11" id="KW-1185">Reference proteome</keyword>
<dbReference type="InterPro" id="IPR002582">
    <property type="entry name" value="ACPS"/>
</dbReference>
<comment type="catalytic activity">
    <reaction evidence="8">
        <text>apo-[ACP] + CoA = holo-[ACP] + adenosine 3',5'-bisphosphate + H(+)</text>
        <dbReference type="Rhea" id="RHEA:12068"/>
        <dbReference type="Rhea" id="RHEA-COMP:9685"/>
        <dbReference type="Rhea" id="RHEA-COMP:9690"/>
        <dbReference type="ChEBI" id="CHEBI:15378"/>
        <dbReference type="ChEBI" id="CHEBI:29999"/>
        <dbReference type="ChEBI" id="CHEBI:57287"/>
        <dbReference type="ChEBI" id="CHEBI:58343"/>
        <dbReference type="ChEBI" id="CHEBI:64479"/>
        <dbReference type="EC" id="2.7.8.7"/>
    </reaction>
</comment>
<dbReference type="FunCoup" id="A0LK97">
    <property type="interactions" value="153"/>
</dbReference>
<evidence type="ECO:0000256" key="7">
    <source>
        <dbReference type="ARBA" id="ARBA00023160"/>
    </source>
</evidence>
<dbReference type="KEGG" id="sfu:Sfum_2167"/>
<keyword evidence="7 8" id="KW-0275">Fatty acid biosynthesis</keyword>
<keyword evidence="1 8" id="KW-0444">Lipid biosynthesis</keyword>
<dbReference type="GO" id="GO:0000287">
    <property type="term" value="F:magnesium ion binding"/>
    <property type="evidence" value="ECO:0007669"/>
    <property type="project" value="UniProtKB-UniRule"/>
</dbReference>
<dbReference type="AlphaFoldDB" id="A0LK97"/>
<comment type="cofactor">
    <cofactor evidence="8">
        <name>Mg(2+)</name>
        <dbReference type="ChEBI" id="CHEBI:18420"/>
    </cofactor>
</comment>
<keyword evidence="4 8" id="KW-0276">Fatty acid metabolism</keyword>
<dbReference type="GO" id="GO:0005737">
    <property type="term" value="C:cytoplasm"/>
    <property type="evidence" value="ECO:0007669"/>
    <property type="project" value="UniProtKB-SubCell"/>
</dbReference>
<dbReference type="InterPro" id="IPR008278">
    <property type="entry name" value="4-PPantetheinyl_Trfase_dom"/>
</dbReference>
<keyword evidence="5 8" id="KW-0460">Magnesium</keyword>
<feature type="binding site" evidence="8">
    <location>
        <position position="58"/>
    </location>
    <ligand>
        <name>Mg(2+)</name>
        <dbReference type="ChEBI" id="CHEBI:18420"/>
    </ligand>
</feature>
<evidence type="ECO:0000313" key="11">
    <source>
        <dbReference type="Proteomes" id="UP000001784"/>
    </source>
</evidence>
<keyword evidence="6 8" id="KW-0443">Lipid metabolism</keyword>
<dbReference type="STRING" id="335543.Sfum_2167"/>
<comment type="function">
    <text evidence="8">Transfers the 4'-phosphopantetheine moiety from coenzyme A to a Ser of acyl-carrier-protein.</text>
</comment>
<dbReference type="GO" id="GO:0006633">
    <property type="term" value="P:fatty acid biosynthetic process"/>
    <property type="evidence" value="ECO:0007669"/>
    <property type="project" value="UniProtKB-UniRule"/>
</dbReference>
<dbReference type="eggNOG" id="COG0736">
    <property type="taxonomic scope" value="Bacteria"/>
</dbReference>
<evidence type="ECO:0000256" key="4">
    <source>
        <dbReference type="ARBA" id="ARBA00022832"/>
    </source>
</evidence>
<feature type="binding site" evidence="8">
    <location>
        <position position="9"/>
    </location>
    <ligand>
        <name>Mg(2+)</name>
        <dbReference type="ChEBI" id="CHEBI:18420"/>
    </ligand>
</feature>
<dbReference type="RefSeq" id="WP_011699018.1">
    <property type="nucleotide sequence ID" value="NC_008554.1"/>
</dbReference>
<dbReference type="EMBL" id="CP000478">
    <property type="protein sequence ID" value="ABK17849.1"/>
    <property type="molecule type" value="Genomic_DNA"/>
</dbReference>
<dbReference type="HOGENOM" id="CLU_089696_3_1_7"/>
<evidence type="ECO:0000256" key="8">
    <source>
        <dbReference type="HAMAP-Rule" id="MF_00101"/>
    </source>
</evidence>
<comment type="similarity">
    <text evidence="8">Belongs to the P-Pant transferase superfamily. AcpS family.</text>
</comment>
<reference evidence="10 11" key="1">
    <citation type="submission" date="2006-10" db="EMBL/GenBank/DDBJ databases">
        <title>Complete sequence of Syntrophobacter fumaroxidans MPOB.</title>
        <authorList>
            <consortium name="US DOE Joint Genome Institute"/>
            <person name="Copeland A."/>
            <person name="Lucas S."/>
            <person name="Lapidus A."/>
            <person name="Barry K."/>
            <person name="Detter J.C."/>
            <person name="Glavina del Rio T."/>
            <person name="Hammon N."/>
            <person name="Israni S."/>
            <person name="Pitluck S."/>
            <person name="Goltsman E.G."/>
            <person name="Martinez M."/>
            <person name="Schmutz J."/>
            <person name="Larimer F."/>
            <person name="Land M."/>
            <person name="Hauser L."/>
            <person name="Kyrpides N."/>
            <person name="Kim E."/>
            <person name="Boone D.R."/>
            <person name="Brockman F."/>
            <person name="Culley D."/>
            <person name="Ferry J."/>
            <person name="Gunsalus R."/>
            <person name="McInerney M.J."/>
            <person name="Morrison M."/>
            <person name="Plugge C."/>
            <person name="Rohlin L."/>
            <person name="Scholten J."/>
            <person name="Sieber J."/>
            <person name="Stams A.J.M."/>
            <person name="Worm P."/>
            <person name="Henstra A.M."/>
            <person name="Richardson P."/>
        </authorList>
    </citation>
    <scope>NUCLEOTIDE SEQUENCE [LARGE SCALE GENOMIC DNA]</scope>
    <source>
        <strain evidence="11">DSM 10017 / MPOB</strain>
    </source>
</reference>
<protein>
    <recommendedName>
        <fullName evidence="8">Holo-[acyl-carrier-protein] synthase</fullName>
        <shortName evidence="8">Holo-ACP synthase</shortName>
        <ecNumber evidence="8">2.7.8.7</ecNumber>
    </recommendedName>
    <alternativeName>
        <fullName evidence="8">4'-phosphopantetheinyl transferase AcpS</fullName>
    </alternativeName>
</protein>
<organism evidence="10 11">
    <name type="scientific">Syntrophobacter fumaroxidans (strain DSM 10017 / MPOB)</name>
    <dbReference type="NCBI Taxonomy" id="335543"/>
    <lineage>
        <taxon>Bacteria</taxon>
        <taxon>Pseudomonadati</taxon>
        <taxon>Thermodesulfobacteriota</taxon>
        <taxon>Syntrophobacteria</taxon>
        <taxon>Syntrophobacterales</taxon>
        <taxon>Syntrophobacteraceae</taxon>
        <taxon>Syntrophobacter</taxon>
    </lineage>
</organism>
<proteinExistence type="inferred from homology"/>
<dbReference type="Proteomes" id="UP000001784">
    <property type="component" value="Chromosome"/>
</dbReference>
<evidence type="ECO:0000256" key="6">
    <source>
        <dbReference type="ARBA" id="ARBA00023098"/>
    </source>
</evidence>
<keyword evidence="8" id="KW-0963">Cytoplasm</keyword>
<dbReference type="InterPro" id="IPR004568">
    <property type="entry name" value="Ppantetheine-prot_Trfase_dom"/>
</dbReference>
<sequence length="141" mass="15619">MAIRGIGIDLIRVDRLRLLLERWGARFEQRVFTRNEREDCSRRKDYAGCLALRFSAKEAFAKALGTGLRNPVTWQDIEVSNDSLGKPTISLSESALRFCREHNITSWHLSLTDDGDYGAAVVVLEGPSAAPGTSPEGEAEP</sequence>
<evidence type="ECO:0000256" key="2">
    <source>
        <dbReference type="ARBA" id="ARBA00022679"/>
    </source>
</evidence>
<dbReference type="OrthoDB" id="517356at2"/>
<dbReference type="SUPFAM" id="SSF56214">
    <property type="entry name" value="4'-phosphopantetheinyl transferase"/>
    <property type="match status" value="1"/>
</dbReference>
<accession>A0LK97</accession>
<dbReference type="Gene3D" id="3.90.470.20">
    <property type="entry name" value="4'-phosphopantetheinyl transferase domain"/>
    <property type="match status" value="1"/>
</dbReference>
<evidence type="ECO:0000313" key="10">
    <source>
        <dbReference type="EMBL" id="ABK17849.1"/>
    </source>
</evidence>
<feature type="domain" description="4'-phosphopantetheinyl transferase" evidence="9">
    <location>
        <begin position="5"/>
        <end position="121"/>
    </location>
</feature>
<name>A0LK97_SYNFM</name>
<dbReference type="HAMAP" id="MF_00101">
    <property type="entry name" value="AcpS"/>
    <property type="match status" value="1"/>
</dbReference>
<evidence type="ECO:0000256" key="5">
    <source>
        <dbReference type="ARBA" id="ARBA00022842"/>
    </source>
</evidence>
<evidence type="ECO:0000256" key="1">
    <source>
        <dbReference type="ARBA" id="ARBA00022516"/>
    </source>
</evidence>
<dbReference type="Pfam" id="PF01648">
    <property type="entry name" value="ACPS"/>
    <property type="match status" value="1"/>
</dbReference>
<dbReference type="InParanoid" id="A0LK97"/>